<proteinExistence type="inferred from homology"/>
<dbReference type="Pfam" id="PF00501">
    <property type="entry name" value="AMP-binding"/>
    <property type="match status" value="1"/>
</dbReference>
<dbReference type="GO" id="GO:0005524">
    <property type="term" value="F:ATP binding"/>
    <property type="evidence" value="ECO:0007669"/>
    <property type="project" value="UniProtKB-KW"/>
</dbReference>
<dbReference type="OrthoDB" id="276319at2759"/>
<dbReference type="PANTHER" id="PTHR43272:SF83">
    <property type="entry name" value="ACYL-COA SYNTHETASE LONG-CHAIN, ISOFORM J"/>
    <property type="match status" value="1"/>
</dbReference>
<keyword evidence="3" id="KW-0547">Nucleotide-binding</keyword>
<dbReference type="EC" id="6.2.1.3" evidence="6"/>
<feature type="domain" description="AMP-dependent synthetase/ligase" evidence="5">
    <location>
        <begin position="47"/>
        <end position="267"/>
    </location>
</feature>
<dbReference type="RefSeq" id="XP_029227568.1">
    <property type="nucleotide sequence ID" value="XM_029372329.1"/>
</dbReference>
<sequence>MLSHGALKAAVAAYQERLDITKLDADCPSLAAHRNREAGTTRGGEEEEERQRPCYLGYLSFALITEFVAENVFLHRGYLICYGTPFTLYQRQGMTSVFPHGDLWEFKPLVFVGVPCVLNKLRQCLGRTLPSSGFLSRIFRVAFEERRRAIRCCLDTPFLNNTVFSTPRKLLGGRCRAVISAAAPLSADTQEFLEVACGVSVLQTYGLTESGGCGTMQYFWDTQRDCVGGLLGAVELKLRDVGPWRHSNACPSGEALLRGPTLMSGYYARPTETAHALDDDGWLHTGDVLELQCNGSLRVVACVKPVAKNARGSCIDLDALERVYTQHPLCIPRGVCVLVHPHRSYIAAIVLTDEARARRFLQQSTESNASHYPWPYFLREAAFNRAAAESMASLARNAGRSSHECVRTVRVLLDEWCCENGVLTATGAIRRGAVERRYAGVIRGLFEEDD</sequence>
<dbReference type="GeneID" id="40319041"/>
<evidence type="ECO:0000256" key="3">
    <source>
        <dbReference type="ARBA" id="ARBA00022741"/>
    </source>
</evidence>
<keyword evidence="7" id="KW-1185">Reference proteome</keyword>
<dbReference type="GO" id="GO:0005783">
    <property type="term" value="C:endoplasmic reticulum"/>
    <property type="evidence" value="ECO:0007669"/>
    <property type="project" value="TreeGrafter"/>
</dbReference>
<evidence type="ECO:0000256" key="1">
    <source>
        <dbReference type="ARBA" id="ARBA00006432"/>
    </source>
</evidence>
<comment type="similarity">
    <text evidence="1">Belongs to the ATP-dependent AMP-binding enzyme family.</text>
</comment>
<dbReference type="Gene3D" id="3.40.50.12780">
    <property type="entry name" value="N-terminal domain of ligase-like"/>
    <property type="match status" value="1"/>
</dbReference>
<dbReference type="Proteomes" id="UP000284403">
    <property type="component" value="Unassembled WGS sequence"/>
</dbReference>
<accession>A0A3R7MIH6</accession>
<reference evidence="6 7" key="1">
    <citation type="journal article" date="2018" name="BMC Genomics">
        <title>Genomic comparison of Trypanosoma conorhini and Trypanosoma rangeli to Trypanosoma cruzi strains of high and low virulence.</title>
        <authorList>
            <person name="Bradwell K.R."/>
            <person name="Koparde V.N."/>
            <person name="Matveyev A.V."/>
            <person name="Serrano M.G."/>
            <person name="Alves J.M."/>
            <person name="Parikh H."/>
            <person name="Huang B."/>
            <person name="Lee V."/>
            <person name="Espinosa-Alvarez O."/>
            <person name="Ortiz P.A."/>
            <person name="Costa-Martins A.G."/>
            <person name="Teixeira M.M."/>
            <person name="Buck G.A."/>
        </authorList>
    </citation>
    <scope>NUCLEOTIDE SEQUENCE [LARGE SCALE GENOMIC DNA]</scope>
    <source>
        <strain evidence="6 7">025E</strain>
    </source>
</reference>
<evidence type="ECO:0000256" key="4">
    <source>
        <dbReference type="ARBA" id="ARBA00022840"/>
    </source>
</evidence>
<dbReference type="GO" id="GO:0016020">
    <property type="term" value="C:membrane"/>
    <property type="evidence" value="ECO:0007669"/>
    <property type="project" value="TreeGrafter"/>
</dbReference>
<gene>
    <name evidence="6" type="ORF">Tco025E_05430</name>
</gene>
<keyword evidence="4" id="KW-0067">ATP-binding</keyword>
<dbReference type="PANTHER" id="PTHR43272">
    <property type="entry name" value="LONG-CHAIN-FATTY-ACID--COA LIGASE"/>
    <property type="match status" value="1"/>
</dbReference>
<dbReference type="EMBL" id="MKKU01000318">
    <property type="protein sequence ID" value="RNF15696.1"/>
    <property type="molecule type" value="Genomic_DNA"/>
</dbReference>
<dbReference type="GO" id="GO:0004467">
    <property type="term" value="F:long-chain fatty acid-CoA ligase activity"/>
    <property type="evidence" value="ECO:0007669"/>
    <property type="project" value="UniProtKB-EC"/>
</dbReference>
<evidence type="ECO:0000313" key="6">
    <source>
        <dbReference type="EMBL" id="RNF15696.1"/>
    </source>
</evidence>
<evidence type="ECO:0000259" key="5">
    <source>
        <dbReference type="Pfam" id="PF00501"/>
    </source>
</evidence>
<dbReference type="InterPro" id="IPR000873">
    <property type="entry name" value="AMP-dep_synth/lig_dom"/>
</dbReference>
<dbReference type="SUPFAM" id="SSF56801">
    <property type="entry name" value="Acetyl-CoA synthetase-like"/>
    <property type="match status" value="1"/>
</dbReference>
<keyword evidence="2 6" id="KW-0436">Ligase</keyword>
<comment type="caution">
    <text evidence="6">The sequence shown here is derived from an EMBL/GenBank/DDBJ whole genome shotgun (WGS) entry which is preliminary data.</text>
</comment>
<evidence type="ECO:0000256" key="2">
    <source>
        <dbReference type="ARBA" id="ARBA00022598"/>
    </source>
</evidence>
<name>A0A3R7MIH6_9TRYP</name>
<organism evidence="6 7">
    <name type="scientific">Trypanosoma conorhini</name>
    <dbReference type="NCBI Taxonomy" id="83891"/>
    <lineage>
        <taxon>Eukaryota</taxon>
        <taxon>Discoba</taxon>
        <taxon>Euglenozoa</taxon>
        <taxon>Kinetoplastea</taxon>
        <taxon>Metakinetoplastina</taxon>
        <taxon>Trypanosomatida</taxon>
        <taxon>Trypanosomatidae</taxon>
        <taxon>Trypanosoma</taxon>
    </lineage>
</organism>
<evidence type="ECO:0000313" key="7">
    <source>
        <dbReference type="Proteomes" id="UP000284403"/>
    </source>
</evidence>
<dbReference type="AlphaFoldDB" id="A0A3R7MIH6"/>
<dbReference type="InterPro" id="IPR042099">
    <property type="entry name" value="ANL_N_sf"/>
</dbReference>
<protein>
    <submittedName>
        <fullName evidence="6">Putative long-chain-fatty-acid-CoA ligase</fullName>
        <ecNumber evidence="6">6.2.1.3</ecNumber>
    </submittedName>
</protein>